<dbReference type="RefSeq" id="WP_011762999.1">
    <property type="nucleotide sequence ID" value="NC_008701.1"/>
</dbReference>
<organism evidence="7 8">
    <name type="scientific">Pyrobaculum islandicum (strain DSM 4184 / JCM 9189 / GEO3)</name>
    <dbReference type="NCBI Taxonomy" id="384616"/>
    <lineage>
        <taxon>Archaea</taxon>
        <taxon>Thermoproteota</taxon>
        <taxon>Thermoprotei</taxon>
        <taxon>Thermoproteales</taxon>
        <taxon>Thermoproteaceae</taxon>
        <taxon>Pyrobaculum</taxon>
    </lineage>
</organism>
<dbReference type="EMBL" id="CP000504">
    <property type="protein sequence ID" value="ABL88424.1"/>
    <property type="molecule type" value="Genomic_DNA"/>
</dbReference>
<feature type="transmembrane region" description="Helical" evidence="5">
    <location>
        <begin position="84"/>
        <end position="102"/>
    </location>
</feature>
<evidence type="ECO:0000256" key="5">
    <source>
        <dbReference type="RuleBase" id="RU363032"/>
    </source>
</evidence>
<dbReference type="AlphaFoldDB" id="A1RTZ2"/>
<feature type="transmembrane region" description="Helical" evidence="5">
    <location>
        <begin position="223"/>
        <end position="247"/>
    </location>
</feature>
<evidence type="ECO:0000259" key="6">
    <source>
        <dbReference type="PROSITE" id="PS50928"/>
    </source>
</evidence>
<keyword evidence="8" id="KW-1185">Reference proteome</keyword>
<sequence>MESIAIAVLALLATFGRMALALLSTVAIAYALAYAMYKSRRVEAVLLPLLDVLQSVPILGFFPIALYVFVFIMPQIGAELAAQFLIFTSMAWNIIFGIYQSFKTLPRELIEMSQVYLTERLALAHVFLPVALRSVYYNAAVSWSNAFFFITASEVITLGTEVKLFGIGSFVVDAFEKGDTTAAYVGIAIGTAGNIALYLFLWRRLIREMPQPPYVLSKILSVWMKYGIYVIFTATMLLSAVSIYYILRNFTPASQQWELLSYLVNSLIDVLPTLARVVMTLTISALAGLLSVALVVKNPQLETTVFIALSILSSIPAVFLYPLIGSVVRGEALSVALLLPGSIVYTVLNAVAAWRDVPKDLARAYGIGGAVYFIHILIPATLPYLITGLLTAWGGAWNATIVAESLANVNGLGAYMAQVAQLGNIPALIISVIVMSGVVITVNKLVWKRLYNLVAQWHS</sequence>
<protein>
    <submittedName>
        <fullName evidence="7">Binding-protein-dependent transport systems inner membrane component</fullName>
    </submittedName>
</protein>
<accession>A1RTZ2</accession>
<keyword evidence="3 5" id="KW-1133">Transmembrane helix</keyword>
<evidence type="ECO:0000256" key="4">
    <source>
        <dbReference type="ARBA" id="ARBA00023136"/>
    </source>
</evidence>
<comment type="similarity">
    <text evidence="5">Belongs to the binding-protein-dependent transport system permease family.</text>
</comment>
<dbReference type="STRING" id="384616.Pisl_1259"/>
<dbReference type="GO" id="GO:0005886">
    <property type="term" value="C:plasma membrane"/>
    <property type="evidence" value="ECO:0007669"/>
    <property type="project" value="UniProtKB-SubCell"/>
</dbReference>
<evidence type="ECO:0000313" key="8">
    <source>
        <dbReference type="Proteomes" id="UP000002595"/>
    </source>
</evidence>
<name>A1RTZ2_PYRIL</name>
<keyword evidence="4 5" id="KW-0472">Membrane</keyword>
<keyword evidence="2 5" id="KW-0812">Transmembrane</keyword>
<feature type="transmembrane region" description="Helical" evidence="5">
    <location>
        <begin position="146"/>
        <end position="170"/>
    </location>
</feature>
<feature type="transmembrane region" description="Helical" evidence="5">
    <location>
        <begin position="182"/>
        <end position="202"/>
    </location>
</feature>
<keyword evidence="5" id="KW-0813">Transport</keyword>
<dbReference type="PANTHER" id="PTHR42744">
    <property type="entry name" value="BINDING-PROTEIN-DEPENDENT TRANSPORT SYSTEMS INNER MEMBRANE COMPONENT"/>
    <property type="match status" value="1"/>
</dbReference>
<dbReference type="Pfam" id="PF00528">
    <property type="entry name" value="BPD_transp_1"/>
    <property type="match status" value="2"/>
</dbReference>
<dbReference type="CDD" id="cd06261">
    <property type="entry name" value="TM_PBP2"/>
    <property type="match status" value="1"/>
</dbReference>
<evidence type="ECO:0000313" key="7">
    <source>
        <dbReference type="EMBL" id="ABL88424.1"/>
    </source>
</evidence>
<feature type="domain" description="ABC transmembrane type-1" evidence="6">
    <location>
        <begin position="11"/>
        <end position="206"/>
    </location>
</feature>
<dbReference type="PROSITE" id="PS50928">
    <property type="entry name" value="ABC_TM1"/>
    <property type="match status" value="2"/>
</dbReference>
<dbReference type="GO" id="GO:0055085">
    <property type="term" value="P:transmembrane transport"/>
    <property type="evidence" value="ECO:0007669"/>
    <property type="project" value="InterPro"/>
</dbReference>
<feature type="transmembrane region" description="Helical" evidence="5">
    <location>
        <begin position="303"/>
        <end position="324"/>
    </location>
</feature>
<comment type="subcellular location">
    <subcellularLocation>
        <location evidence="5">Cell membrane</location>
        <topology evidence="5">Multi-pass membrane protein</topology>
    </subcellularLocation>
    <subcellularLocation>
        <location evidence="1">Membrane</location>
        <topology evidence="1">Multi-pass membrane protein</topology>
    </subcellularLocation>
</comment>
<feature type="transmembrane region" description="Helical" evidence="5">
    <location>
        <begin position="274"/>
        <end position="296"/>
    </location>
</feature>
<feature type="domain" description="ABC transmembrane type-1" evidence="6">
    <location>
        <begin position="270"/>
        <end position="446"/>
    </location>
</feature>
<dbReference type="HOGENOM" id="CLU_036171_2_0_2"/>
<feature type="transmembrane region" description="Helical" evidence="5">
    <location>
        <begin position="52"/>
        <end position="72"/>
    </location>
</feature>
<reference evidence="7" key="1">
    <citation type="submission" date="2006-12" db="EMBL/GenBank/DDBJ databases">
        <title>Complete sequence of Pyrobaculum islandicum DSM 4184.</title>
        <authorList>
            <person name="Copeland A."/>
            <person name="Lucas S."/>
            <person name="Lapidus A."/>
            <person name="Barry K."/>
            <person name="Detter J.C."/>
            <person name="Glavina del Rio T."/>
            <person name="Dalin E."/>
            <person name="Tice H."/>
            <person name="Pitluck S."/>
            <person name="Meincke L."/>
            <person name="Brettin T."/>
            <person name="Bruce D."/>
            <person name="Han C."/>
            <person name="Tapia R."/>
            <person name="Gilna P."/>
            <person name="Schmutz J."/>
            <person name="Larimer F."/>
            <person name="Land M."/>
            <person name="Hauser L."/>
            <person name="Kyrpides N."/>
            <person name="Mikhailova N."/>
            <person name="Cozen A.E."/>
            <person name="Fitz-Gibbon S.T."/>
            <person name="House C.H."/>
            <person name="Saltikov C."/>
            <person name="Lowe T."/>
            <person name="Richardson P."/>
        </authorList>
    </citation>
    <scope>NUCLEOTIDE SEQUENCE [LARGE SCALE GENOMIC DNA]</scope>
    <source>
        <strain evidence="7">DSM 4184</strain>
    </source>
</reference>
<gene>
    <name evidence="7" type="ordered locus">Pisl_1259</name>
</gene>
<proteinExistence type="inferred from homology"/>
<dbReference type="InterPro" id="IPR035906">
    <property type="entry name" value="MetI-like_sf"/>
</dbReference>
<dbReference type="KEGG" id="pis:Pisl_1259"/>
<dbReference type="PANTHER" id="PTHR42744:SF1">
    <property type="entry name" value="BINDING-PROTEIN-DEPENDENT TRANSPORT SYSTEMS INNER MEMBRANE COMPONENT"/>
    <property type="match status" value="1"/>
</dbReference>
<feature type="transmembrane region" description="Helical" evidence="5">
    <location>
        <begin position="425"/>
        <end position="447"/>
    </location>
</feature>
<dbReference type="SUPFAM" id="SSF161098">
    <property type="entry name" value="MetI-like"/>
    <property type="match status" value="2"/>
</dbReference>
<dbReference type="Gene3D" id="1.10.3720.10">
    <property type="entry name" value="MetI-like"/>
    <property type="match status" value="2"/>
</dbReference>
<evidence type="ECO:0000256" key="3">
    <source>
        <dbReference type="ARBA" id="ARBA00022989"/>
    </source>
</evidence>
<evidence type="ECO:0000256" key="2">
    <source>
        <dbReference type="ARBA" id="ARBA00022692"/>
    </source>
</evidence>
<dbReference type="eggNOG" id="arCOG00174">
    <property type="taxonomic scope" value="Archaea"/>
</dbReference>
<evidence type="ECO:0000256" key="1">
    <source>
        <dbReference type="ARBA" id="ARBA00004141"/>
    </source>
</evidence>
<dbReference type="InterPro" id="IPR000515">
    <property type="entry name" value="MetI-like"/>
</dbReference>
<dbReference type="GeneID" id="4617662"/>
<dbReference type="Proteomes" id="UP000002595">
    <property type="component" value="Chromosome"/>
</dbReference>
<feature type="transmembrane region" description="Helical" evidence="5">
    <location>
        <begin position="364"/>
        <end position="386"/>
    </location>
</feature>
<feature type="transmembrane region" description="Helical" evidence="5">
    <location>
        <begin position="330"/>
        <end position="352"/>
    </location>
</feature>